<keyword evidence="2" id="KW-1185">Reference proteome</keyword>
<dbReference type="Proteomes" id="UP001151760">
    <property type="component" value="Unassembled WGS sequence"/>
</dbReference>
<dbReference type="EMBL" id="BQNB010009362">
    <property type="protein sequence ID" value="GJS62455.1"/>
    <property type="molecule type" value="Genomic_DNA"/>
</dbReference>
<accession>A0ABQ4XC71</accession>
<organism evidence="1 2">
    <name type="scientific">Tanacetum coccineum</name>
    <dbReference type="NCBI Taxonomy" id="301880"/>
    <lineage>
        <taxon>Eukaryota</taxon>
        <taxon>Viridiplantae</taxon>
        <taxon>Streptophyta</taxon>
        <taxon>Embryophyta</taxon>
        <taxon>Tracheophyta</taxon>
        <taxon>Spermatophyta</taxon>
        <taxon>Magnoliopsida</taxon>
        <taxon>eudicotyledons</taxon>
        <taxon>Gunneridae</taxon>
        <taxon>Pentapetalae</taxon>
        <taxon>asterids</taxon>
        <taxon>campanulids</taxon>
        <taxon>Asterales</taxon>
        <taxon>Asteraceae</taxon>
        <taxon>Asteroideae</taxon>
        <taxon>Anthemideae</taxon>
        <taxon>Anthemidinae</taxon>
        <taxon>Tanacetum</taxon>
    </lineage>
</organism>
<evidence type="ECO:0000313" key="1">
    <source>
        <dbReference type="EMBL" id="GJS62455.1"/>
    </source>
</evidence>
<name>A0ABQ4XC71_9ASTR</name>
<gene>
    <name evidence="1" type="ORF">Tco_0657239</name>
</gene>
<sequence length="170" mass="19184">MKYLGKPLRLSPHSGIRTKLNHYHVAAGMTVMVLLLSRSLCLECLPLEIASEEMLSTSHYAASYNFALQSDKWMSKDNTGANNQAKPSRERYLFIASYALEVFVYPLWWGYAGWICIESVEARDVSSSYSALDKPFRDDKHAILDGKFGTPDDLLSWLSKLNGEGPQPKF</sequence>
<protein>
    <submittedName>
        <fullName evidence="1">Uncharacterized protein</fullName>
    </submittedName>
</protein>
<reference evidence="1" key="1">
    <citation type="journal article" date="2022" name="Int. J. Mol. Sci.">
        <title>Draft Genome of Tanacetum Coccineum: Genomic Comparison of Closely Related Tanacetum-Family Plants.</title>
        <authorList>
            <person name="Yamashiro T."/>
            <person name="Shiraishi A."/>
            <person name="Nakayama K."/>
            <person name="Satake H."/>
        </authorList>
    </citation>
    <scope>NUCLEOTIDE SEQUENCE</scope>
</reference>
<reference evidence="1" key="2">
    <citation type="submission" date="2022-01" db="EMBL/GenBank/DDBJ databases">
        <authorList>
            <person name="Yamashiro T."/>
            <person name="Shiraishi A."/>
            <person name="Satake H."/>
            <person name="Nakayama K."/>
        </authorList>
    </citation>
    <scope>NUCLEOTIDE SEQUENCE</scope>
</reference>
<evidence type="ECO:0000313" key="2">
    <source>
        <dbReference type="Proteomes" id="UP001151760"/>
    </source>
</evidence>
<comment type="caution">
    <text evidence="1">The sequence shown here is derived from an EMBL/GenBank/DDBJ whole genome shotgun (WGS) entry which is preliminary data.</text>
</comment>
<proteinExistence type="predicted"/>